<feature type="transmembrane region" description="Helical" evidence="1">
    <location>
        <begin position="20"/>
        <end position="36"/>
    </location>
</feature>
<evidence type="ECO:0000313" key="2">
    <source>
        <dbReference type="EMBL" id="MBA0581092.1"/>
    </source>
</evidence>
<evidence type="ECO:0000256" key="1">
    <source>
        <dbReference type="SAM" id="Phobius"/>
    </source>
</evidence>
<protein>
    <submittedName>
        <fullName evidence="2">Uncharacterized protein</fullName>
    </submittedName>
</protein>
<keyword evidence="1" id="KW-1133">Transmembrane helix</keyword>
<gene>
    <name evidence="2" type="ORF">Gorai_023282</name>
</gene>
<reference evidence="2 3" key="1">
    <citation type="journal article" date="2019" name="Genome Biol. Evol.">
        <title>Insights into the evolution of the New World diploid cottons (Gossypium, subgenus Houzingenia) based on genome sequencing.</title>
        <authorList>
            <person name="Grover C.E."/>
            <person name="Arick M.A. 2nd"/>
            <person name="Thrash A."/>
            <person name="Conover J.L."/>
            <person name="Sanders W.S."/>
            <person name="Peterson D.G."/>
            <person name="Frelichowski J.E."/>
            <person name="Scheffler J.A."/>
            <person name="Scheffler B.E."/>
            <person name="Wendel J.F."/>
        </authorList>
    </citation>
    <scope>NUCLEOTIDE SEQUENCE [LARGE SCALE GENOMIC DNA]</scope>
    <source>
        <strain evidence="2">8</strain>
        <tissue evidence="2">Leaf</tissue>
    </source>
</reference>
<sequence>MSWGNRIMCQLSLTTLAQMWLWTATLLILDCGILLARKTTID</sequence>
<evidence type="ECO:0000313" key="3">
    <source>
        <dbReference type="Proteomes" id="UP000593578"/>
    </source>
</evidence>
<keyword evidence="1" id="KW-0472">Membrane</keyword>
<organism evidence="2 3">
    <name type="scientific">Gossypium raimondii</name>
    <name type="common">Peruvian cotton</name>
    <name type="synonym">Gossypium klotzschianum subsp. raimondii</name>
    <dbReference type="NCBI Taxonomy" id="29730"/>
    <lineage>
        <taxon>Eukaryota</taxon>
        <taxon>Viridiplantae</taxon>
        <taxon>Streptophyta</taxon>
        <taxon>Embryophyta</taxon>
        <taxon>Tracheophyta</taxon>
        <taxon>Spermatophyta</taxon>
        <taxon>Magnoliopsida</taxon>
        <taxon>eudicotyledons</taxon>
        <taxon>Gunneridae</taxon>
        <taxon>Pentapetalae</taxon>
        <taxon>rosids</taxon>
        <taxon>malvids</taxon>
        <taxon>Malvales</taxon>
        <taxon>Malvaceae</taxon>
        <taxon>Malvoideae</taxon>
        <taxon>Gossypium</taxon>
    </lineage>
</organism>
<proteinExistence type="predicted"/>
<keyword evidence="1" id="KW-0812">Transmembrane</keyword>
<dbReference type="Proteomes" id="UP000593578">
    <property type="component" value="Unassembled WGS sequence"/>
</dbReference>
<name>A0A7J8NWI7_GOSRA</name>
<dbReference type="AlphaFoldDB" id="A0A7J8NWI7"/>
<comment type="caution">
    <text evidence="2">The sequence shown here is derived from an EMBL/GenBank/DDBJ whole genome shotgun (WGS) entry which is preliminary data.</text>
</comment>
<dbReference type="EMBL" id="JABEZZ010000002">
    <property type="protein sequence ID" value="MBA0581092.1"/>
    <property type="molecule type" value="Genomic_DNA"/>
</dbReference>
<accession>A0A7J8NWI7</accession>